<comment type="caution">
    <text evidence="3">The sequence shown here is derived from an EMBL/GenBank/DDBJ whole genome shotgun (WGS) entry which is preliminary data.</text>
</comment>
<reference evidence="3 4" key="1">
    <citation type="submission" date="2020-04" db="EMBL/GenBank/DDBJ databases">
        <authorList>
            <person name="Zhang R."/>
            <person name="Schippers A."/>
        </authorList>
    </citation>
    <scope>NUCLEOTIDE SEQUENCE [LARGE SCALE GENOMIC DNA]</scope>
    <source>
        <strain evidence="3 4">DSM 109850</strain>
    </source>
</reference>
<feature type="chain" id="PRO_5039619753" description="Camelysin metallo-endopeptidase" evidence="2">
    <location>
        <begin position="28"/>
        <end position="224"/>
    </location>
</feature>
<gene>
    <name evidence="3" type="ORF">HIJ39_16515</name>
</gene>
<keyword evidence="4" id="KW-1185">Reference proteome</keyword>
<sequence length="224" mass="23198">MTRTLKLVSAGVGVAAMLGIMGASSFANFTGAAARNGSNAKSFQAGAVQIALAPSSKSHAIAGSTVGGSWTESAETSNGLSRSTDAISNMAPGDTWQREFTITNTGSLPELYQVTVSTGGALFGGPGNQAARVDVWGTGMKGTTYHLVTSAFEGNANSLTNPKQWFEIDPGKTEHILVDVSLPYGATNYYQGKTGNFTINVTSQQADNYAQNPSNAGIGINYLQ</sequence>
<feature type="region of interest" description="Disordered" evidence="1">
    <location>
        <begin position="63"/>
        <end position="88"/>
    </location>
</feature>
<evidence type="ECO:0008006" key="5">
    <source>
        <dbReference type="Google" id="ProtNLM"/>
    </source>
</evidence>
<dbReference type="AlphaFoldDB" id="A0A7Y0L6I5"/>
<dbReference type="RefSeq" id="WP_169101621.1">
    <property type="nucleotide sequence ID" value="NZ_JABBVZ010000074.1"/>
</dbReference>
<protein>
    <recommendedName>
        <fullName evidence="5">Camelysin metallo-endopeptidase</fullName>
    </recommendedName>
</protein>
<proteinExistence type="predicted"/>
<organism evidence="3 4">
    <name type="scientific">Sulfobacillus harzensis</name>
    <dbReference type="NCBI Taxonomy" id="2729629"/>
    <lineage>
        <taxon>Bacteria</taxon>
        <taxon>Bacillati</taxon>
        <taxon>Bacillota</taxon>
        <taxon>Clostridia</taxon>
        <taxon>Eubacteriales</taxon>
        <taxon>Clostridiales Family XVII. Incertae Sedis</taxon>
        <taxon>Sulfobacillus</taxon>
    </lineage>
</organism>
<dbReference type="Proteomes" id="UP000533476">
    <property type="component" value="Unassembled WGS sequence"/>
</dbReference>
<feature type="compositionally biased region" description="Polar residues" evidence="1">
    <location>
        <begin position="67"/>
        <end position="87"/>
    </location>
</feature>
<evidence type="ECO:0000313" key="3">
    <source>
        <dbReference type="EMBL" id="NMP23938.1"/>
    </source>
</evidence>
<evidence type="ECO:0000313" key="4">
    <source>
        <dbReference type="Proteomes" id="UP000533476"/>
    </source>
</evidence>
<evidence type="ECO:0000256" key="1">
    <source>
        <dbReference type="SAM" id="MobiDB-lite"/>
    </source>
</evidence>
<evidence type="ECO:0000256" key="2">
    <source>
        <dbReference type="SAM" id="SignalP"/>
    </source>
</evidence>
<feature type="signal peptide" evidence="2">
    <location>
        <begin position="1"/>
        <end position="27"/>
    </location>
</feature>
<accession>A0A7Y0L6I5</accession>
<name>A0A7Y0L6I5_9FIRM</name>
<dbReference type="EMBL" id="JABBVZ010000074">
    <property type="protein sequence ID" value="NMP23938.1"/>
    <property type="molecule type" value="Genomic_DNA"/>
</dbReference>
<keyword evidence="2" id="KW-0732">Signal</keyword>